<proteinExistence type="predicted"/>
<dbReference type="InterPro" id="IPR043472">
    <property type="entry name" value="Macro_dom-like"/>
</dbReference>
<evidence type="ECO:0000313" key="3">
    <source>
        <dbReference type="Proteomes" id="UP000636793"/>
    </source>
</evidence>
<dbReference type="InterPro" id="IPR002589">
    <property type="entry name" value="Macro_dom"/>
</dbReference>
<organism evidence="2 3">
    <name type="scientific">Flexivirga endophytica</name>
    <dbReference type="NCBI Taxonomy" id="1849103"/>
    <lineage>
        <taxon>Bacteria</taxon>
        <taxon>Bacillati</taxon>
        <taxon>Actinomycetota</taxon>
        <taxon>Actinomycetes</taxon>
        <taxon>Micrococcales</taxon>
        <taxon>Dermacoccaceae</taxon>
        <taxon>Flexivirga</taxon>
    </lineage>
</organism>
<dbReference type="EMBL" id="BMHI01000001">
    <property type="protein sequence ID" value="GGB21843.1"/>
    <property type="molecule type" value="Genomic_DNA"/>
</dbReference>
<sequence>MPGQRCDPTPEQVPAAVRVHKISGDLAQMDNVDALVNPWNRNYMPRWLLFPGGVSRALKRRTGPGPWKQLARAGVLPVGGCVITDAGHLSEHTKLIHVAGLNLVWRATEATVDASVHTVIRAAVAHQMHRIAMPLIGSGSGGLDRASSLHCIQKALGNYTHGHPIDVLVVEHDDAFDHL</sequence>
<reference evidence="2" key="1">
    <citation type="journal article" date="2014" name="Int. J. Syst. Evol. Microbiol.">
        <title>Complete genome sequence of Corynebacterium casei LMG S-19264T (=DSM 44701T), isolated from a smear-ripened cheese.</title>
        <authorList>
            <consortium name="US DOE Joint Genome Institute (JGI-PGF)"/>
            <person name="Walter F."/>
            <person name="Albersmeier A."/>
            <person name="Kalinowski J."/>
            <person name="Ruckert C."/>
        </authorList>
    </citation>
    <scope>NUCLEOTIDE SEQUENCE</scope>
    <source>
        <strain evidence="2">CGMCC 1.15085</strain>
    </source>
</reference>
<evidence type="ECO:0000313" key="2">
    <source>
        <dbReference type="EMBL" id="GGB21843.1"/>
    </source>
</evidence>
<dbReference type="SMART" id="SM00506">
    <property type="entry name" value="A1pp"/>
    <property type="match status" value="1"/>
</dbReference>
<keyword evidence="3" id="KW-1185">Reference proteome</keyword>
<dbReference type="SUPFAM" id="SSF52949">
    <property type="entry name" value="Macro domain-like"/>
    <property type="match status" value="1"/>
</dbReference>
<dbReference type="Proteomes" id="UP000636793">
    <property type="component" value="Unassembled WGS sequence"/>
</dbReference>
<dbReference type="Gene3D" id="3.40.220.10">
    <property type="entry name" value="Leucine Aminopeptidase, subunit E, domain 1"/>
    <property type="match status" value="1"/>
</dbReference>
<feature type="domain" description="Macro" evidence="1">
    <location>
        <begin position="6"/>
        <end position="179"/>
    </location>
</feature>
<dbReference type="AlphaFoldDB" id="A0A916SY69"/>
<dbReference type="Pfam" id="PF01661">
    <property type="entry name" value="Macro"/>
    <property type="match status" value="1"/>
</dbReference>
<comment type="caution">
    <text evidence="2">The sequence shown here is derived from an EMBL/GenBank/DDBJ whole genome shotgun (WGS) entry which is preliminary data.</text>
</comment>
<name>A0A916SY69_9MICO</name>
<gene>
    <name evidence="2" type="ORF">GCM10011492_09670</name>
</gene>
<accession>A0A916SY69</accession>
<dbReference type="PROSITE" id="PS51154">
    <property type="entry name" value="MACRO"/>
    <property type="match status" value="1"/>
</dbReference>
<evidence type="ECO:0000259" key="1">
    <source>
        <dbReference type="PROSITE" id="PS51154"/>
    </source>
</evidence>
<protein>
    <recommendedName>
        <fullName evidence="1">Macro domain-containing protein</fullName>
    </recommendedName>
</protein>
<reference evidence="2" key="2">
    <citation type="submission" date="2020-09" db="EMBL/GenBank/DDBJ databases">
        <authorList>
            <person name="Sun Q."/>
            <person name="Zhou Y."/>
        </authorList>
    </citation>
    <scope>NUCLEOTIDE SEQUENCE</scope>
    <source>
        <strain evidence="2">CGMCC 1.15085</strain>
    </source>
</reference>